<gene>
    <name evidence="7" type="ORF">rosag_48040</name>
</gene>
<dbReference type="Gene3D" id="3.30.565.10">
    <property type="entry name" value="Histidine kinase-like ATPase, C-terminal domain"/>
    <property type="match status" value="1"/>
</dbReference>
<dbReference type="Pfam" id="PF02518">
    <property type="entry name" value="HATPase_c"/>
    <property type="match status" value="1"/>
</dbReference>
<evidence type="ECO:0000259" key="6">
    <source>
        <dbReference type="PROSITE" id="PS50109"/>
    </source>
</evidence>
<dbReference type="PRINTS" id="PR00344">
    <property type="entry name" value="BCTRLSENSOR"/>
</dbReference>
<dbReference type="InterPro" id="IPR003594">
    <property type="entry name" value="HATPase_dom"/>
</dbReference>
<evidence type="ECO:0000256" key="3">
    <source>
        <dbReference type="ARBA" id="ARBA00022553"/>
    </source>
</evidence>
<dbReference type="InterPro" id="IPR004358">
    <property type="entry name" value="Sig_transdc_His_kin-like_C"/>
</dbReference>
<keyword evidence="3" id="KW-0597">Phosphoprotein</keyword>
<dbReference type="GO" id="GO:0004673">
    <property type="term" value="F:protein histidine kinase activity"/>
    <property type="evidence" value="ECO:0007669"/>
    <property type="project" value="UniProtKB-EC"/>
</dbReference>
<accession>A0AA37QEE8</accession>
<sequence length="112" mass="11787">MRLTVADTGRGTAPDQMERGFEPFVPVDARLTRTNEGTGLGLAISRDPARAMGGDLSATSATSAPGKHSPFSLPSRWSPPQSRGGVRSASGSAPRRNGRRWCRAASCLDAHP</sequence>
<reference evidence="7" key="1">
    <citation type="submission" date="2022-08" db="EMBL/GenBank/DDBJ databases">
        <title>Draft genome sequencing of Roseisolibacter agri AW1220.</title>
        <authorList>
            <person name="Tobiishi Y."/>
            <person name="Tonouchi A."/>
        </authorList>
    </citation>
    <scope>NUCLEOTIDE SEQUENCE</scope>
    <source>
        <strain evidence="7">AW1220</strain>
    </source>
</reference>
<name>A0AA37QEE8_9BACT</name>
<dbReference type="EC" id="2.7.13.3" evidence="2"/>
<dbReference type="SUPFAM" id="SSF55874">
    <property type="entry name" value="ATPase domain of HSP90 chaperone/DNA topoisomerase II/histidine kinase"/>
    <property type="match status" value="1"/>
</dbReference>
<dbReference type="EMBL" id="BRXS01000008">
    <property type="protein sequence ID" value="GLC28291.1"/>
    <property type="molecule type" value="Genomic_DNA"/>
</dbReference>
<dbReference type="Proteomes" id="UP001161325">
    <property type="component" value="Unassembled WGS sequence"/>
</dbReference>
<evidence type="ECO:0000256" key="5">
    <source>
        <dbReference type="SAM" id="MobiDB-lite"/>
    </source>
</evidence>
<evidence type="ECO:0000256" key="2">
    <source>
        <dbReference type="ARBA" id="ARBA00012438"/>
    </source>
</evidence>
<dbReference type="GO" id="GO:0000160">
    <property type="term" value="P:phosphorelay signal transduction system"/>
    <property type="evidence" value="ECO:0007669"/>
    <property type="project" value="UniProtKB-KW"/>
</dbReference>
<dbReference type="PANTHER" id="PTHR45339:SF1">
    <property type="entry name" value="HYBRID SIGNAL TRANSDUCTION HISTIDINE KINASE J"/>
    <property type="match status" value="1"/>
</dbReference>
<comment type="caution">
    <text evidence="7">The sequence shown here is derived from an EMBL/GenBank/DDBJ whole genome shotgun (WGS) entry which is preliminary data.</text>
</comment>
<keyword evidence="4" id="KW-0902">Two-component regulatory system</keyword>
<protein>
    <recommendedName>
        <fullName evidence="2">histidine kinase</fullName>
        <ecNumber evidence="2">2.7.13.3</ecNumber>
    </recommendedName>
</protein>
<feature type="region of interest" description="Disordered" evidence="5">
    <location>
        <begin position="1"/>
        <end position="22"/>
    </location>
</feature>
<dbReference type="InterPro" id="IPR036890">
    <property type="entry name" value="HATPase_C_sf"/>
</dbReference>
<evidence type="ECO:0000256" key="4">
    <source>
        <dbReference type="ARBA" id="ARBA00023012"/>
    </source>
</evidence>
<evidence type="ECO:0000256" key="1">
    <source>
        <dbReference type="ARBA" id="ARBA00000085"/>
    </source>
</evidence>
<feature type="compositionally biased region" description="Low complexity" evidence="5">
    <location>
        <begin position="82"/>
        <end position="95"/>
    </location>
</feature>
<dbReference type="PANTHER" id="PTHR45339">
    <property type="entry name" value="HYBRID SIGNAL TRANSDUCTION HISTIDINE KINASE J"/>
    <property type="match status" value="1"/>
</dbReference>
<evidence type="ECO:0000313" key="7">
    <source>
        <dbReference type="EMBL" id="GLC28291.1"/>
    </source>
</evidence>
<keyword evidence="8" id="KW-1185">Reference proteome</keyword>
<dbReference type="AlphaFoldDB" id="A0AA37QEE8"/>
<feature type="domain" description="Histidine kinase" evidence="6">
    <location>
        <begin position="1"/>
        <end position="77"/>
    </location>
</feature>
<proteinExistence type="predicted"/>
<evidence type="ECO:0000313" key="8">
    <source>
        <dbReference type="Proteomes" id="UP001161325"/>
    </source>
</evidence>
<comment type="catalytic activity">
    <reaction evidence="1">
        <text>ATP + protein L-histidine = ADP + protein N-phospho-L-histidine.</text>
        <dbReference type="EC" id="2.7.13.3"/>
    </reaction>
</comment>
<dbReference type="PROSITE" id="PS50109">
    <property type="entry name" value="HIS_KIN"/>
    <property type="match status" value="1"/>
</dbReference>
<feature type="region of interest" description="Disordered" evidence="5">
    <location>
        <begin position="38"/>
        <end position="112"/>
    </location>
</feature>
<dbReference type="InterPro" id="IPR005467">
    <property type="entry name" value="His_kinase_dom"/>
</dbReference>
<organism evidence="7 8">
    <name type="scientific">Roseisolibacter agri</name>
    <dbReference type="NCBI Taxonomy" id="2014610"/>
    <lineage>
        <taxon>Bacteria</taxon>
        <taxon>Pseudomonadati</taxon>
        <taxon>Gemmatimonadota</taxon>
        <taxon>Gemmatimonadia</taxon>
        <taxon>Gemmatimonadales</taxon>
        <taxon>Gemmatimonadaceae</taxon>
        <taxon>Roseisolibacter</taxon>
    </lineage>
</organism>